<accession>A0A1G4IKK1</accession>
<organism evidence="2 3">
    <name type="scientific">Trypanosoma equiperdum</name>
    <dbReference type="NCBI Taxonomy" id="5694"/>
    <lineage>
        <taxon>Eukaryota</taxon>
        <taxon>Discoba</taxon>
        <taxon>Euglenozoa</taxon>
        <taxon>Kinetoplastea</taxon>
        <taxon>Metakinetoplastina</taxon>
        <taxon>Trypanosomatida</taxon>
        <taxon>Trypanosomatidae</taxon>
        <taxon>Trypanosoma</taxon>
    </lineage>
</organism>
<dbReference type="VEuPathDB" id="TriTrypDB:TEOVI_000449700"/>
<dbReference type="GeneID" id="92378437"/>
<dbReference type="AlphaFoldDB" id="A0A1G4IKK1"/>
<reference evidence="2" key="1">
    <citation type="submission" date="2016-09" db="EMBL/GenBank/DDBJ databases">
        <authorList>
            <person name="Hebert L."/>
            <person name="Moumen B."/>
        </authorList>
    </citation>
    <scope>NUCLEOTIDE SEQUENCE [LARGE SCALE GENOMIC DNA]</scope>
    <source>
        <strain evidence="2">OVI</strain>
    </source>
</reference>
<evidence type="ECO:0000313" key="3">
    <source>
        <dbReference type="Proteomes" id="UP000195570"/>
    </source>
</evidence>
<name>A0A1G4IKK1_TRYEQ</name>
<sequence length="445" mass="50087">MQRTLRSAARRKWGQKTWSPTATNGGAAPANGVSAQEALQIAYRPMPPSQTVEYEEDFGHNLMIHREYISKRCRDRVSFELSALSYSNLELRRGQEHLAGIMNRERRGVSVGASGAPDDQVQMQTDVDANSREVLSARYLFNERRLQFCDRFQNFFQSKLENSAASDSNGHEKQHLFSLMEACAVIFGCETEAARETYYRMFLGLDSETLLEEDEALRNRIADAKLVQRVLENNKGRQEVTQSPKLQQQQDQGKPLHAVSSGTSLLNDCEEERFISSIPELSLFEDETEARANGFVEGEDDVKANNGDLTAGSFSSPASSVNLPEEFEEYAPLYKAYITHAVGKGPVASYDISTLGSTGLTAERRRWRTLMEKIVREDYHTMTEVEQMDAIVLNEQLHTVKFFDLKIGDAIRDILQLLQRETGVGSSVNRDTPVGISPNNPERRV</sequence>
<feature type="region of interest" description="Disordered" evidence="1">
    <location>
        <begin position="236"/>
        <end position="261"/>
    </location>
</feature>
<keyword evidence="3" id="KW-1185">Reference proteome</keyword>
<feature type="region of interest" description="Disordered" evidence="1">
    <location>
        <begin position="426"/>
        <end position="445"/>
    </location>
</feature>
<feature type="compositionally biased region" description="Low complexity" evidence="1">
    <location>
        <begin position="20"/>
        <end position="31"/>
    </location>
</feature>
<dbReference type="Proteomes" id="UP000195570">
    <property type="component" value="Unassembled WGS sequence"/>
</dbReference>
<dbReference type="RefSeq" id="XP_067083363.1">
    <property type="nucleotide sequence ID" value="XM_067227262.1"/>
</dbReference>
<feature type="compositionally biased region" description="Polar residues" evidence="1">
    <location>
        <begin position="239"/>
        <end position="252"/>
    </location>
</feature>
<feature type="region of interest" description="Disordered" evidence="1">
    <location>
        <begin position="1"/>
        <end position="31"/>
    </location>
</feature>
<gene>
    <name evidence="2" type="ORF">TEOVI_000449700</name>
</gene>
<comment type="caution">
    <text evidence="2">The sequence shown here is derived from an EMBL/GenBank/DDBJ whole genome shotgun (WGS) entry which is preliminary data.</text>
</comment>
<dbReference type="EMBL" id="CZPT02001928">
    <property type="protein sequence ID" value="SCU72913.1"/>
    <property type="molecule type" value="Genomic_DNA"/>
</dbReference>
<evidence type="ECO:0000256" key="1">
    <source>
        <dbReference type="SAM" id="MobiDB-lite"/>
    </source>
</evidence>
<evidence type="ECO:0000313" key="2">
    <source>
        <dbReference type="EMBL" id="SCU72913.1"/>
    </source>
</evidence>
<protein>
    <submittedName>
        <fullName evidence="2">Uncharacterized protein</fullName>
    </submittedName>
</protein>
<proteinExistence type="predicted"/>